<accession>A0A0D9Y4Y0</accession>
<evidence type="ECO:0000313" key="2">
    <source>
        <dbReference type="EnsemblPlants" id="OGLUM01G07600.1"/>
    </source>
</evidence>
<evidence type="ECO:0000256" key="1">
    <source>
        <dbReference type="SAM" id="MobiDB-lite"/>
    </source>
</evidence>
<reference evidence="2" key="3">
    <citation type="submission" date="2018-05" db="EMBL/GenBank/DDBJ databases">
        <title>OgluRS3 (Oryza glumaepatula Reference Sequence Version 3).</title>
        <authorList>
            <person name="Zhang J."/>
            <person name="Kudrna D."/>
            <person name="Lee S."/>
            <person name="Talag J."/>
            <person name="Welchert J."/>
            <person name="Wing R.A."/>
        </authorList>
    </citation>
    <scope>NUCLEOTIDE SEQUENCE [LARGE SCALE GENOMIC DNA]</scope>
</reference>
<organism evidence="2">
    <name type="scientific">Oryza glumipatula</name>
    <dbReference type="NCBI Taxonomy" id="40148"/>
    <lineage>
        <taxon>Eukaryota</taxon>
        <taxon>Viridiplantae</taxon>
        <taxon>Streptophyta</taxon>
        <taxon>Embryophyta</taxon>
        <taxon>Tracheophyta</taxon>
        <taxon>Spermatophyta</taxon>
        <taxon>Magnoliopsida</taxon>
        <taxon>Liliopsida</taxon>
        <taxon>Poales</taxon>
        <taxon>Poaceae</taxon>
        <taxon>BOP clade</taxon>
        <taxon>Oryzoideae</taxon>
        <taxon>Oryzeae</taxon>
        <taxon>Oryzinae</taxon>
        <taxon>Oryza</taxon>
    </lineage>
</organism>
<sequence>MWKKKRSDGEGMRGAAKMKGEGKGWSQNRPRPPPTRPPLPEEEERGGGSRRYRIHPRGAVTAVRAPPPPRGEVDRRLHCFTSLRGRALPSLGVANRRVEKTRRRRWGRRRCRRGRGPPPPARSEREGGRGGSAASATKSTNFELQTTLKSHTKAD</sequence>
<reference evidence="2" key="1">
    <citation type="submission" date="2013-08" db="EMBL/GenBank/DDBJ databases">
        <title>Oryza genome evolution.</title>
        <authorList>
            <person name="Wing R.A."/>
            <person name="Panaud O."/>
            <person name="Oliveira A.C."/>
        </authorList>
    </citation>
    <scope>NUCLEOTIDE SEQUENCE</scope>
</reference>
<proteinExistence type="predicted"/>
<keyword evidence="3" id="KW-1185">Reference proteome</keyword>
<reference evidence="2" key="2">
    <citation type="submission" date="2015-04" db="UniProtKB">
        <authorList>
            <consortium name="EnsemblPlants"/>
        </authorList>
    </citation>
    <scope>IDENTIFICATION</scope>
</reference>
<feature type="compositionally biased region" description="Polar residues" evidence="1">
    <location>
        <begin position="134"/>
        <end position="149"/>
    </location>
</feature>
<dbReference type="Proteomes" id="UP000026961">
    <property type="component" value="Chromosome 1"/>
</dbReference>
<dbReference type="EnsemblPlants" id="OGLUM01G07600.1">
    <property type="protein sequence ID" value="OGLUM01G07600.1"/>
    <property type="gene ID" value="OGLUM01G07600"/>
</dbReference>
<feature type="region of interest" description="Disordered" evidence="1">
    <location>
        <begin position="1"/>
        <end position="74"/>
    </location>
</feature>
<dbReference type="AlphaFoldDB" id="A0A0D9Y4Y0"/>
<dbReference type="HOGENOM" id="CLU_1698235_0_0_1"/>
<name>A0A0D9Y4Y0_9ORYZ</name>
<dbReference type="Gramene" id="OGLUM01G07600.1">
    <property type="protein sequence ID" value="OGLUM01G07600.1"/>
    <property type="gene ID" value="OGLUM01G07600"/>
</dbReference>
<feature type="region of interest" description="Disordered" evidence="1">
    <location>
        <begin position="96"/>
        <end position="155"/>
    </location>
</feature>
<protein>
    <submittedName>
        <fullName evidence="2">Uncharacterized protein</fullName>
    </submittedName>
</protein>
<evidence type="ECO:0000313" key="3">
    <source>
        <dbReference type="Proteomes" id="UP000026961"/>
    </source>
</evidence>
<feature type="compositionally biased region" description="Basic residues" evidence="1">
    <location>
        <begin position="99"/>
        <end position="115"/>
    </location>
</feature>